<proteinExistence type="predicted"/>
<dbReference type="SUPFAM" id="SSF55957">
    <property type="entry name" value="Phosphoglucomutase, C-terminal domain"/>
    <property type="match status" value="1"/>
</dbReference>
<accession>A0A183NBF2</accession>
<dbReference type="STRING" id="48269.A0A183NBF2"/>
<organism evidence="2 3">
    <name type="scientific">Schistosoma margrebowiei</name>
    <dbReference type="NCBI Taxonomy" id="48269"/>
    <lineage>
        <taxon>Eukaryota</taxon>
        <taxon>Metazoa</taxon>
        <taxon>Spiralia</taxon>
        <taxon>Lophotrochozoa</taxon>
        <taxon>Platyhelminthes</taxon>
        <taxon>Trematoda</taxon>
        <taxon>Digenea</taxon>
        <taxon>Strigeidida</taxon>
        <taxon>Schistosomatoidea</taxon>
        <taxon>Schistosomatidae</taxon>
        <taxon>Schistosoma</taxon>
    </lineage>
</organism>
<dbReference type="InterPro" id="IPR005843">
    <property type="entry name" value="A-D-PHexomutase_C"/>
</dbReference>
<protein>
    <recommendedName>
        <fullName evidence="1">Alpha-D-phosphohexomutase C-terminal domain-containing protein</fullName>
    </recommendedName>
</protein>
<dbReference type="InterPro" id="IPR036900">
    <property type="entry name" value="A-D-PHexomutase_C_sf"/>
</dbReference>
<dbReference type="Gene3D" id="3.30.310.50">
    <property type="entry name" value="Alpha-D-phosphohexomutase, C-terminal domain"/>
    <property type="match status" value="1"/>
</dbReference>
<evidence type="ECO:0000313" key="3">
    <source>
        <dbReference type="Proteomes" id="UP000277204"/>
    </source>
</evidence>
<evidence type="ECO:0000259" key="1">
    <source>
        <dbReference type="Pfam" id="PF00408"/>
    </source>
</evidence>
<dbReference type="GO" id="GO:0006048">
    <property type="term" value="P:UDP-N-acetylglucosamine biosynthetic process"/>
    <property type="evidence" value="ECO:0007669"/>
    <property type="project" value="TreeGrafter"/>
</dbReference>
<dbReference type="PANTHER" id="PTHR45955:SF1">
    <property type="entry name" value="PHOSPHOACETYLGLUCOSAMINE MUTASE"/>
    <property type="match status" value="1"/>
</dbReference>
<dbReference type="Pfam" id="PF00408">
    <property type="entry name" value="PGM_PMM_IV"/>
    <property type="match status" value="1"/>
</dbReference>
<name>A0A183NBF2_9TREM</name>
<dbReference type="GO" id="GO:0004610">
    <property type="term" value="F:phosphoacetylglucosamine mutase activity"/>
    <property type="evidence" value="ECO:0007669"/>
    <property type="project" value="TreeGrafter"/>
</dbReference>
<sequence length="97" mass="10724">MIIIIYSLISNIYVFYNPKIAIDEAVQQADKLVDKIGTSRAFVRPSGTEDTVRIYAESYTHEATDWLSATIALITYRLAGGIGPQPTPPKPLHSICN</sequence>
<keyword evidence="3" id="KW-1185">Reference proteome</keyword>
<reference evidence="2 3" key="1">
    <citation type="submission" date="2018-11" db="EMBL/GenBank/DDBJ databases">
        <authorList>
            <consortium name="Pathogen Informatics"/>
        </authorList>
    </citation>
    <scope>NUCLEOTIDE SEQUENCE [LARGE SCALE GENOMIC DNA]</scope>
    <source>
        <strain evidence="2 3">Zambia</strain>
    </source>
</reference>
<dbReference type="AlphaFoldDB" id="A0A183NBF2"/>
<dbReference type="Proteomes" id="UP000277204">
    <property type="component" value="Unassembled WGS sequence"/>
</dbReference>
<gene>
    <name evidence="2" type="ORF">SMRZ_LOCUS25627</name>
</gene>
<evidence type="ECO:0000313" key="2">
    <source>
        <dbReference type="EMBL" id="VDP55835.1"/>
    </source>
</evidence>
<dbReference type="EMBL" id="UZAI01021567">
    <property type="protein sequence ID" value="VDP55835.1"/>
    <property type="molecule type" value="Genomic_DNA"/>
</dbReference>
<dbReference type="PANTHER" id="PTHR45955">
    <property type="entry name" value="PHOSPHOACETYLGLUCOSAMINE MUTASE"/>
    <property type="match status" value="1"/>
</dbReference>
<feature type="domain" description="Alpha-D-phosphohexomutase C-terminal" evidence="1">
    <location>
        <begin position="32"/>
        <end position="71"/>
    </location>
</feature>